<dbReference type="Proteomes" id="UP000320404">
    <property type="component" value="Unassembled WGS sequence"/>
</dbReference>
<evidence type="ECO:0000259" key="1">
    <source>
        <dbReference type="PROSITE" id="PS51819"/>
    </source>
</evidence>
<dbReference type="Pfam" id="PF00903">
    <property type="entry name" value="Glyoxalase"/>
    <property type="match status" value="1"/>
</dbReference>
<dbReference type="PROSITE" id="PS51819">
    <property type="entry name" value="VOC"/>
    <property type="match status" value="1"/>
</dbReference>
<feature type="domain" description="VOC" evidence="1">
    <location>
        <begin position="5"/>
        <end position="126"/>
    </location>
</feature>
<dbReference type="AlphaFoldDB" id="A0A520S164"/>
<sequence length="133" mass="14305">MTKSGVNHAGDTFAATADAGASREFYESVLGFPCEEDTPFALVFDVSGTQLRVQKVETVVNPPHTILGFAVTDIANTIAELGDKGVQFEFYEFMEQDQSGIWTTPDGTAIVWCKDPDGNLVSFTQYDAAGDPG</sequence>
<accession>A0A520S164</accession>
<comment type="caution">
    <text evidence="2">The sequence shown here is derived from an EMBL/GenBank/DDBJ whole genome shotgun (WGS) entry which is preliminary data.</text>
</comment>
<proteinExistence type="predicted"/>
<gene>
    <name evidence="2" type="ORF">EVA69_03260</name>
</gene>
<dbReference type="CDD" id="cd06587">
    <property type="entry name" value="VOC"/>
    <property type="match status" value="1"/>
</dbReference>
<dbReference type="EMBL" id="SHAH01000036">
    <property type="protein sequence ID" value="RZO76199.1"/>
    <property type="molecule type" value="Genomic_DNA"/>
</dbReference>
<dbReference type="SUPFAM" id="SSF54593">
    <property type="entry name" value="Glyoxalase/Bleomycin resistance protein/Dihydroxybiphenyl dioxygenase"/>
    <property type="match status" value="1"/>
</dbReference>
<evidence type="ECO:0000313" key="2">
    <source>
        <dbReference type="EMBL" id="RZO76199.1"/>
    </source>
</evidence>
<dbReference type="InterPro" id="IPR029068">
    <property type="entry name" value="Glyas_Bleomycin-R_OHBP_Dase"/>
</dbReference>
<dbReference type="InterPro" id="IPR037523">
    <property type="entry name" value="VOC_core"/>
</dbReference>
<name>A0A520S164_9GAMM</name>
<organism evidence="2 3">
    <name type="scientific">OM182 bacterium</name>
    <dbReference type="NCBI Taxonomy" id="2510334"/>
    <lineage>
        <taxon>Bacteria</taxon>
        <taxon>Pseudomonadati</taxon>
        <taxon>Pseudomonadota</taxon>
        <taxon>Gammaproteobacteria</taxon>
        <taxon>OMG group</taxon>
        <taxon>OM182 clade</taxon>
    </lineage>
</organism>
<reference evidence="2 3" key="1">
    <citation type="submission" date="2019-02" db="EMBL/GenBank/DDBJ databases">
        <title>Prokaryotic population dynamics and viral predation in marine succession experiment using metagenomics: the confinement effect.</title>
        <authorList>
            <person name="Haro-Moreno J.M."/>
            <person name="Rodriguez-Valera F."/>
            <person name="Lopez-Perez M."/>
        </authorList>
    </citation>
    <scope>NUCLEOTIDE SEQUENCE [LARGE SCALE GENOMIC DNA]</scope>
    <source>
        <strain evidence="2">MED-G158</strain>
    </source>
</reference>
<dbReference type="Gene3D" id="3.10.180.10">
    <property type="entry name" value="2,3-Dihydroxybiphenyl 1,2-Dioxygenase, domain 1"/>
    <property type="match status" value="1"/>
</dbReference>
<dbReference type="InterPro" id="IPR004360">
    <property type="entry name" value="Glyas_Fos-R_dOase_dom"/>
</dbReference>
<evidence type="ECO:0000313" key="3">
    <source>
        <dbReference type="Proteomes" id="UP000320404"/>
    </source>
</evidence>
<protein>
    <submittedName>
        <fullName evidence="2">VOC family protein</fullName>
    </submittedName>
</protein>